<feature type="domain" description="Response regulatory" evidence="2">
    <location>
        <begin position="32"/>
        <end position="149"/>
    </location>
</feature>
<dbReference type="SMART" id="SM00091">
    <property type="entry name" value="PAS"/>
    <property type="match status" value="1"/>
</dbReference>
<dbReference type="PROSITE" id="PS50883">
    <property type="entry name" value="EAL"/>
    <property type="match status" value="1"/>
</dbReference>
<dbReference type="InterPro" id="IPR011006">
    <property type="entry name" value="CheY-like_superfamily"/>
</dbReference>
<dbReference type="InterPro" id="IPR001789">
    <property type="entry name" value="Sig_transdc_resp-reg_receiver"/>
</dbReference>
<dbReference type="Proteomes" id="UP000584642">
    <property type="component" value="Unassembled WGS sequence"/>
</dbReference>
<dbReference type="CDD" id="cd01948">
    <property type="entry name" value="EAL"/>
    <property type="match status" value="1"/>
</dbReference>
<dbReference type="SUPFAM" id="SSF141868">
    <property type="entry name" value="EAL domain-like"/>
    <property type="match status" value="1"/>
</dbReference>
<evidence type="ECO:0000313" key="6">
    <source>
        <dbReference type="EMBL" id="NYZ22765.1"/>
    </source>
</evidence>
<feature type="domain" description="PAS" evidence="3">
    <location>
        <begin position="179"/>
        <end position="224"/>
    </location>
</feature>
<dbReference type="RefSeq" id="WP_180284532.1">
    <property type="nucleotide sequence ID" value="NZ_JABFDB010000021.1"/>
</dbReference>
<organism evidence="6 7">
    <name type="scientific">Azospirillum oleiclasticum</name>
    <dbReference type="NCBI Taxonomy" id="2735135"/>
    <lineage>
        <taxon>Bacteria</taxon>
        <taxon>Pseudomonadati</taxon>
        <taxon>Pseudomonadota</taxon>
        <taxon>Alphaproteobacteria</taxon>
        <taxon>Rhodospirillales</taxon>
        <taxon>Azospirillaceae</taxon>
        <taxon>Azospirillum</taxon>
    </lineage>
</organism>
<dbReference type="Gene3D" id="3.30.70.270">
    <property type="match status" value="1"/>
</dbReference>
<dbReference type="InterPro" id="IPR035919">
    <property type="entry name" value="EAL_sf"/>
</dbReference>
<dbReference type="CDD" id="cd00130">
    <property type="entry name" value="PAS"/>
    <property type="match status" value="1"/>
</dbReference>
<evidence type="ECO:0000313" key="7">
    <source>
        <dbReference type="Proteomes" id="UP000584642"/>
    </source>
</evidence>
<accession>A0ABX2TG82</accession>
<dbReference type="InterPro" id="IPR000160">
    <property type="entry name" value="GGDEF_dom"/>
</dbReference>
<gene>
    <name evidence="6" type="ORF">HND93_23890</name>
</gene>
<dbReference type="InterPro" id="IPR000014">
    <property type="entry name" value="PAS"/>
</dbReference>
<comment type="caution">
    <text evidence="6">The sequence shown here is derived from an EMBL/GenBank/DDBJ whole genome shotgun (WGS) entry which is preliminary data.</text>
</comment>
<dbReference type="InterPro" id="IPR035965">
    <property type="entry name" value="PAS-like_dom_sf"/>
</dbReference>
<dbReference type="PROSITE" id="PS50110">
    <property type="entry name" value="RESPONSE_REGULATORY"/>
    <property type="match status" value="1"/>
</dbReference>
<proteinExistence type="predicted"/>
<dbReference type="InterPro" id="IPR043128">
    <property type="entry name" value="Rev_trsase/Diguanyl_cyclase"/>
</dbReference>
<dbReference type="Gene3D" id="3.30.450.20">
    <property type="entry name" value="PAS domain"/>
    <property type="match status" value="1"/>
</dbReference>
<name>A0ABX2TG82_9PROT</name>
<evidence type="ECO:0000259" key="5">
    <source>
        <dbReference type="PROSITE" id="PS50887"/>
    </source>
</evidence>
<dbReference type="Pfam" id="PF00072">
    <property type="entry name" value="Response_reg"/>
    <property type="match status" value="1"/>
</dbReference>
<dbReference type="SMART" id="SM00267">
    <property type="entry name" value="GGDEF"/>
    <property type="match status" value="1"/>
</dbReference>
<dbReference type="SMART" id="SM00448">
    <property type="entry name" value="REC"/>
    <property type="match status" value="1"/>
</dbReference>
<evidence type="ECO:0000259" key="3">
    <source>
        <dbReference type="PROSITE" id="PS50112"/>
    </source>
</evidence>
<dbReference type="SUPFAM" id="SSF55785">
    <property type="entry name" value="PYP-like sensor domain (PAS domain)"/>
    <property type="match status" value="1"/>
</dbReference>
<dbReference type="InterPro" id="IPR029787">
    <property type="entry name" value="Nucleotide_cyclase"/>
</dbReference>
<dbReference type="Pfam" id="PF00990">
    <property type="entry name" value="GGDEF"/>
    <property type="match status" value="1"/>
</dbReference>
<dbReference type="InterPro" id="IPR050706">
    <property type="entry name" value="Cyclic-di-GMP_PDE-like"/>
</dbReference>
<protein>
    <submittedName>
        <fullName evidence="6">EAL domain-containing protein</fullName>
    </submittedName>
</protein>
<reference evidence="6 7" key="1">
    <citation type="submission" date="2020-05" db="EMBL/GenBank/DDBJ databases">
        <title>Azospirillum oleiclasticum sp. nov, a nitrogen-fixing and heavy crude oil-emulsifying bacterium isolated from the crude oil of Yumen Oilfield.</title>
        <authorList>
            <person name="Wu D."/>
            <person name="Cai M."/>
            <person name="Zhang X."/>
        </authorList>
    </citation>
    <scope>NUCLEOTIDE SEQUENCE [LARGE SCALE GENOMIC DNA]</scope>
    <source>
        <strain evidence="6 7">ROY-1-1-2</strain>
    </source>
</reference>
<dbReference type="PROSITE" id="PS50112">
    <property type="entry name" value="PAS"/>
    <property type="match status" value="1"/>
</dbReference>
<feature type="domain" description="EAL" evidence="4">
    <location>
        <begin position="450"/>
        <end position="704"/>
    </location>
</feature>
<dbReference type="SUPFAM" id="SSF55073">
    <property type="entry name" value="Nucleotide cyclase"/>
    <property type="match status" value="1"/>
</dbReference>
<dbReference type="PROSITE" id="PS50887">
    <property type="entry name" value="GGDEF"/>
    <property type="match status" value="1"/>
</dbReference>
<dbReference type="SMART" id="SM00052">
    <property type="entry name" value="EAL"/>
    <property type="match status" value="1"/>
</dbReference>
<keyword evidence="1" id="KW-0597">Phosphoprotein</keyword>
<feature type="domain" description="GGDEF" evidence="5">
    <location>
        <begin position="314"/>
        <end position="444"/>
    </location>
</feature>
<evidence type="ECO:0000259" key="2">
    <source>
        <dbReference type="PROSITE" id="PS50110"/>
    </source>
</evidence>
<feature type="modified residue" description="4-aspartylphosphate" evidence="1">
    <location>
        <position position="82"/>
    </location>
</feature>
<sequence>MAAFTHCGMVGSGPLEEREKAPILPGRLTDARILVIDVDPGSAKALLHTLHGAGYRACDGETDLAKAPARALSGNYALILLDIGRSGLSGLRFLRGYMDGRDGDRAPVIILSNLADREIRLAALELGAHDFIIRPCDRVEILHRVRDTLTTRLLLREQLHLAERLDREVAVRTVELESRRHFLQGIMDSAGEGILVIDRSGRLTECNQAGTAMLGLESDKAVGRRVGSFLPELETHFTGSRETMARRADGDGFPADITVTAAPDHGSIVIMRDATERKVAEQSFWRLANMDEVTRLPNRRVALDRLATCIYDGGEGHILFLRLSGLDRHADLFGDHSAERALFQVAERLGECTERVASVYAWDSQCFLLVGEIEPEPLFEGILKALQGPFDDDERVLAMELTAGSARFPGDGLSATDLVRRARLAESCARAAETGHLPFTAAMESARVRRHAVEDQIRHALRDCGLDVYYQPKVSLLDNSVVGMEALVRMNSPTLGPVSPMEFIPICEESGAIVPVGLFVLRRACRDTVQWRSGGRVPLTVAVNLSPRQLDTPGFADEALAILDDEGLPPQALELEVTETLLMQERQRVDEELLRLRDAGVSIAIDDFGTGHSSLARLTRLRADTLKIDRSFIKNLLRSREDESIARSIIDLARILDLKVVAEGVETTAHAARLMDFRCHMGQGYLYAPPLPRAGFQDWLDAAMVHA</sequence>
<dbReference type="Pfam" id="PF13188">
    <property type="entry name" value="PAS_8"/>
    <property type="match status" value="1"/>
</dbReference>
<dbReference type="PANTHER" id="PTHR33121">
    <property type="entry name" value="CYCLIC DI-GMP PHOSPHODIESTERASE PDEF"/>
    <property type="match status" value="1"/>
</dbReference>
<dbReference type="Pfam" id="PF00563">
    <property type="entry name" value="EAL"/>
    <property type="match status" value="1"/>
</dbReference>
<evidence type="ECO:0000256" key="1">
    <source>
        <dbReference type="PROSITE-ProRule" id="PRU00169"/>
    </source>
</evidence>
<dbReference type="PANTHER" id="PTHR33121:SF70">
    <property type="entry name" value="SIGNALING PROTEIN YKOW"/>
    <property type="match status" value="1"/>
</dbReference>
<dbReference type="SUPFAM" id="SSF52172">
    <property type="entry name" value="CheY-like"/>
    <property type="match status" value="1"/>
</dbReference>
<evidence type="ECO:0000259" key="4">
    <source>
        <dbReference type="PROSITE" id="PS50883"/>
    </source>
</evidence>
<dbReference type="EMBL" id="JABFDB010000021">
    <property type="protein sequence ID" value="NYZ22765.1"/>
    <property type="molecule type" value="Genomic_DNA"/>
</dbReference>
<keyword evidence="7" id="KW-1185">Reference proteome</keyword>
<dbReference type="NCBIfam" id="TIGR00229">
    <property type="entry name" value="sensory_box"/>
    <property type="match status" value="1"/>
</dbReference>
<dbReference type="Gene3D" id="3.40.50.2300">
    <property type="match status" value="1"/>
</dbReference>
<dbReference type="InterPro" id="IPR001633">
    <property type="entry name" value="EAL_dom"/>
</dbReference>
<dbReference type="Gene3D" id="3.20.20.450">
    <property type="entry name" value="EAL domain"/>
    <property type="match status" value="1"/>
</dbReference>